<proteinExistence type="predicted"/>
<dbReference type="InterPro" id="IPR012657">
    <property type="entry name" value="23S_rRNA-intervening_sequence"/>
</dbReference>
<reference evidence="2" key="1">
    <citation type="submission" date="2017-12" db="EMBL/GenBank/DDBJ databases">
        <title>Improved Draft Genome Sequence of Microcystis aeruginosa NIES-298, a Microcystin-Producing Cyanobacterium from Lake Kasumigaura, Japan.</title>
        <authorList>
            <person name="Yamaguchi H."/>
            <person name="Suzuki S."/>
            <person name="Kawachi M."/>
        </authorList>
    </citation>
    <scope>NUCLEOTIDE SEQUENCE [LARGE SCALE GENOMIC DNA]</scope>
    <source>
        <strain evidence="2">NIES-298</strain>
    </source>
</reference>
<dbReference type="PANTHER" id="PTHR38471:SF2">
    <property type="entry name" value="FOUR HELIX BUNDLE PROTEIN"/>
    <property type="match status" value="1"/>
</dbReference>
<dbReference type="NCBIfam" id="NF008911">
    <property type="entry name" value="PRK12275.1-2"/>
    <property type="match status" value="1"/>
</dbReference>
<dbReference type="SUPFAM" id="SSF158446">
    <property type="entry name" value="IVS-encoded protein-like"/>
    <property type="match status" value="1"/>
</dbReference>
<accession>A0A2H6BTY0</accession>
<comment type="caution">
    <text evidence="1">The sequence shown here is derived from an EMBL/GenBank/DDBJ whole genome shotgun (WGS) entry which is preliminary data.</text>
</comment>
<name>A0A2H6BTY0_MICAE</name>
<gene>
    <name evidence="1" type="ORF">BGM30_27340</name>
</gene>
<dbReference type="PANTHER" id="PTHR38471">
    <property type="entry name" value="FOUR HELIX BUNDLE PROTEIN"/>
    <property type="match status" value="1"/>
</dbReference>
<dbReference type="Pfam" id="PF05635">
    <property type="entry name" value="23S_rRNA_IVP"/>
    <property type="match status" value="1"/>
</dbReference>
<dbReference type="AlphaFoldDB" id="A0A2H6BTY0"/>
<dbReference type="NCBIfam" id="TIGR02436">
    <property type="entry name" value="four helix bundle protein"/>
    <property type="match status" value="1"/>
</dbReference>
<sequence length="120" mass="13774">MSEIKDFKELIIWQKGMDIAERCYYLTKSFPKEELYGMVQQIRKASASIPANISEGYGRRSSGDYARFLNISQGSINELQTHLILCQRVGLCEEKHIKSIISLLLEETRMISSLLKKLNS</sequence>
<organism evidence="1 2">
    <name type="scientific">Microcystis aeruginosa NIES-298</name>
    <dbReference type="NCBI Taxonomy" id="449468"/>
    <lineage>
        <taxon>Bacteria</taxon>
        <taxon>Bacillati</taxon>
        <taxon>Cyanobacteriota</taxon>
        <taxon>Cyanophyceae</taxon>
        <taxon>Oscillatoriophycideae</taxon>
        <taxon>Chroococcales</taxon>
        <taxon>Microcystaceae</taxon>
        <taxon>Microcystis</taxon>
    </lineage>
</organism>
<dbReference type="RefSeq" id="WP_103112539.1">
    <property type="nucleotide sequence ID" value="NZ_BEIU01000017.1"/>
</dbReference>
<evidence type="ECO:0000313" key="2">
    <source>
        <dbReference type="Proteomes" id="UP000236321"/>
    </source>
</evidence>
<dbReference type="EMBL" id="BEYQ01000008">
    <property type="protein sequence ID" value="GBD53641.1"/>
    <property type="molecule type" value="Genomic_DNA"/>
</dbReference>
<dbReference type="InterPro" id="IPR036583">
    <property type="entry name" value="23S_rRNA_IVS_sf"/>
</dbReference>
<protein>
    <submittedName>
        <fullName evidence="1">Four helix bundle protein</fullName>
    </submittedName>
</protein>
<dbReference type="Gene3D" id="1.20.1440.60">
    <property type="entry name" value="23S rRNA-intervening sequence"/>
    <property type="match status" value="1"/>
</dbReference>
<dbReference type="Proteomes" id="UP000236321">
    <property type="component" value="Unassembled WGS sequence"/>
</dbReference>
<dbReference type="CDD" id="cd16377">
    <property type="entry name" value="23S_rRNA_IVP_like"/>
    <property type="match status" value="1"/>
</dbReference>
<evidence type="ECO:0000313" key="1">
    <source>
        <dbReference type="EMBL" id="GBD53641.1"/>
    </source>
</evidence>